<dbReference type="PROSITE" id="PS50067">
    <property type="entry name" value="KINESIN_MOTOR_2"/>
    <property type="match status" value="1"/>
</dbReference>
<evidence type="ECO:0000256" key="14">
    <source>
        <dbReference type="SAM" id="MobiDB-lite"/>
    </source>
</evidence>
<dbReference type="GO" id="GO:0005875">
    <property type="term" value="C:microtubule associated complex"/>
    <property type="evidence" value="ECO:0007669"/>
    <property type="project" value="TreeGrafter"/>
</dbReference>
<comment type="similarity">
    <text evidence="11 12">Belongs to the TRAFAC class myosin-kinesin ATPase superfamily. Kinesin family.</text>
</comment>
<comment type="caution">
    <text evidence="16">The sequence shown here is derived from an EMBL/GenBank/DDBJ whole genome shotgun (WGS) entry which is preliminary data.</text>
</comment>
<dbReference type="InterPro" id="IPR027640">
    <property type="entry name" value="Kinesin-like_fam"/>
</dbReference>
<dbReference type="GO" id="GO:0007018">
    <property type="term" value="P:microtubule-based movement"/>
    <property type="evidence" value="ECO:0007669"/>
    <property type="project" value="InterPro"/>
</dbReference>
<evidence type="ECO:0000256" key="10">
    <source>
        <dbReference type="ARBA" id="ARBA00023273"/>
    </source>
</evidence>
<keyword evidence="10" id="KW-0966">Cell projection</keyword>
<dbReference type="Proteomes" id="UP000678393">
    <property type="component" value="Unassembled WGS sequence"/>
</dbReference>
<dbReference type="InterPro" id="IPR001752">
    <property type="entry name" value="Kinesin_motor_dom"/>
</dbReference>
<evidence type="ECO:0000256" key="3">
    <source>
        <dbReference type="ARBA" id="ARBA00022490"/>
    </source>
</evidence>
<evidence type="ECO:0000259" key="15">
    <source>
        <dbReference type="PROSITE" id="PS50067"/>
    </source>
</evidence>
<dbReference type="GO" id="GO:0005929">
    <property type="term" value="C:cilium"/>
    <property type="evidence" value="ECO:0007669"/>
    <property type="project" value="UniProtKB-SubCell"/>
</dbReference>
<dbReference type="PANTHER" id="PTHR47969">
    <property type="entry name" value="CHROMOSOME-ASSOCIATED KINESIN KIF4A-RELATED"/>
    <property type="match status" value="1"/>
</dbReference>
<evidence type="ECO:0000256" key="5">
    <source>
        <dbReference type="ARBA" id="ARBA00022840"/>
    </source>
</evidence>
<evidence type="ECO:0000256" key="4">
    <source>
        <dbReference type="ARBA" id="ARBA00022741"/>
    </source>
</evidence>
<dbReference type="Gene3D" id="3.40.850.10">
    <property type="entry name" value="Kinesin motor domain"/>
    <property type="match status" value="1"/>
</dbReference>
<sequence length="673" mass="76402">MQEVNVRVAVRVRPLLTKEKLSGEQMCVRPGSNQNQLILGTDRSFTFDHIFFSKAQQEDVYKLCVEPLVVSLFDGYNATVFAYGQTGSGKTYTIGGGDITTLTEEEYGIIPRAITHMFKIMKENKTKTFTVNVSYIEIYMEELRDLLSLDTPAKDLHVREDNKGNTVIVGAREVQCESLDEVMSLLESGSAARHTGSTQMNEQSSRSHSIFTVVIGQNWSEPDPVKDTKVRQQSVNNLYGLEEDDMSHYMSGKFHFVDLAGSERAHKTGNIGDRFKESIHINSGLLSLGNVISALGDVKKKSTHIPYRESKITRLLKDSLGGNAKTLMICCISPASSSFDESLNSLKYANRAKNIKNKPIINRDIQSIRFEEMQCEIKALREELARQKTTVSLYADMEGLPDTGHIRELEDKVARLQTECGHYRMVAEQAYKHIMEIQEKEILSKSQNVRLRDWMELLEELKSTMPMNVSPEEMQNGMIKELQQELQKCRTHLESDEKIFAEKSREMNQLHDTIKEFEKSASLMESQLHEEMMKCQQQAEQLISQQIRIDELEAALKMTALQDSSLDETSSLPLALTSTGGISGRRPKSVPAHVYKAQEDGSRLRPASRLIKTSPAHFTLERVMQSFRARSQLLISRLEDEDDVLHQTFSDDEDEEKEEENISPEQNGEFGKY</sequence>
<dbReference type="PROSITE" id="PS00411">
    <property type="entry name" value="KINESIN_MOTOR_1"/>
    <property type="match status" value="1"/>
</dbReference>
<dbReference type="GO" id="GO:0008017">
    <property type="term" value="F:microtubule binding"/>
    <property type="evidence" value="ECO:0007669"/>
    <property type="project" value="InterPro"/>
</dbReference>
<dbReference type="InterPro" id="IPR036961">
    <property type="entry name" value="Kinesin_motor_dom_sf"/>
</dbReference>
<dbReference type="InterPro" id="IPR019821">
    <property type="entry name" value="Kinesin_motor_CS"/>
</dbReference>
<name>A0A8S3Z3E2_9EUPU</name>
<feature type="region of interest" description="Disordered" evidence="14">
    <location>
        <begin position="644"/>
        <end position="673"/>
    </location>
</feature>
<dbReference type="FunFam" id="3.40.850.10:FF:000025">
    <property type="entry name" value="kinesin-like protein KIF27 isoform X1"/>
    <property type="match status" value="1"/>
</dbReference>
<feature type="non-terminal residue" evidence="16">
    <location>
        <position position="1"/>
    </location>
</feature>
<keyword evidence="17" id="KW-1185">Reference proteome</keyword>
<keyword evidence="3" id="KW-0963">Cytoplasm</keyword>
<dbReference type="GO" id="GO:0051231">
    <property type="term" value="P:spindle elongation"/>
    <property type="evidence" value="ECO:0007669"/>
    <property type="project" value="TreeGrafter"/>
</dbReference>
<keyword evidence="12" id="KW-0493">Microtubule</keyword>
<evidence type="ECO:0000256" key="9">
    <source>
        <dbReference type="ARBA" id="ARBA00023212"/>
    </source>
</evidence>
<evidence type="ECO:0000313" key="17">
    <source>
        <dbReference type="Proteomes" id="UP000678393"/>
    </source>
</evidence>
<dbReference type="GO" id="GO:0007052">
    <property type="term" value="P:mitotic spindle organization"/>
    <property type="evidence" value="ECO:0007669"/>
    <property type="project" value="TreeGrafter"/>
</dbReference>
<dbReference type="InterPro" id="IPR027417">
    <property type="entry name" value="P-loop_NTPase"/>
</dbReference>
<keyword evidence="5 11" id="KW-0067">ATP-binding</keyword>
<dbReference type="GO" id="GO:0003777">
    <property type="term" value="F:microtubule motor activity"/>
    <property type="evidence" value="ECO:0007669"/>
    <property type="project" value="InterPro"/>
</dbReference>
<keyword evidence="8 11" id="KW-0505">Motor protein</keyword>
<dbReference type="GO" id="GO:0005524">
    <property type="term" value="F:ATP binding"/>
    <property type="evidence" value="ECO:0007669"/>
    <property type="project" value="UniProtKB-UniRule"/>
</dbReference>
<protein>
    <recommendedName>
        <fullName evidence="12">Kinesin-like protein</fullName>
    </recommendedName>
</protein>
<proteinExistence type="inferred from homology"/>
<evidence type="ECO:0000256" key="1">
    <source>
        <dbReference type="ARBA" id="ARBA00004138"/>
    </source>
</evidence>
<dbReference type="OrthoDB" id="3176171at2759"/>
<accession>A0A8S3Z3E2</accession>
<keyword evidence="6 13" id="KW-0175">Coiled coil</keyword>
<dbReference type="Pfam" id="PF00225">
    <property type="entry name" value="Kinesin"/>
    <property type="match status" value="1"/>
</dbReference>
<organism evidence="16 17">
    <name type="scientific">Candidula unifasciata</name>
    <dbReference type="NCBI Taxonomy" id="100452"/>
    <lineage>
        <taxon>Eukaryota</taxon>
        <taxon>Metazoa</taxon>
        <taxon>Spiralia</taxon>
        <taxon>Lophotrochozoa</taxon>
        <taxon>Mollusca</taxon>
        <taxon>Gastropoda</taxon>
        <taxon>Heterobranchia</taxon>
        <taxon>Euthyneura</taxon>
        <taxon>Panpulmonata</taxon>
        <taxon>Eupulmonata</taxon>
        <taxon>Stylommatophora</taxon>
        <taxon>Helicina</taxon>
        <taxon>Helicoidea</taxon>
        <taxon>Geomitridae</taxon>
        <taxon>Candidula</taxon>
    </lineage>
</organism>
<dbReference type="SMART" id="SM00129">
    <property type="entry name" value="KISc"/>
    <property type="match status" value="1"/>
</dbReference>
<dbReference type="PRINTS" id="PR00380">
    <property type="entry name" value="KINESINHEAVY"/>
</dbReference>
<evidence type="ECO:0000256" key="13">
    <source>
        <dbReference type="SAM" id="Coils"/>
    </source>
</evidence>
<evidence type="ECO:0000256" key="6">
    <source>
        <dbReference type="ARBA" id="ARBA00023054"/>
    </source>
</evidence>
<feature type="coiled-coil region" evidence="13">
    <location>
        <begin position="479"/>
        <end position="555"/>
    </location>
</feature>
<gene>
    <name evidence="16" type="ORF">CUNI_LOCUS9207</name>
</gene>
<evidence type="ECO:0000256" key="2">
    <source>
        <dbReference type="ARBA" id="ARBA00004245"/>
    </source>
</evidence>
<feature type="binding site" evidence="11">
    <location>
        <begin position="84"/>
        <end position="91"/>
    </location>
    <ligand>
        <name>ATP</name>
        <dbReference type="ChEBI" id="CHEBI:30616"/>
    </ligand>
</feature>
<evidence type="ECO:0000256" key="8">
    <source>
        <dbReference type="ARBA" id="ARBA00023175"/>
    </source>
</evidence>
<keyword evidence="9" id="KW-0206">Cytoskeleton</keyword>
<dbReference type="EMBL" id="CAJHNH020001580">
    <property type="protein sequence ID" value="CAG5123649.1"/>
    <property type="molecule type" value="Genomic_DNA"/>
</dbReference>
<dbReference type="SUPFAM" id="SSF52540">
    <property type="entry name" value="P-loop containing nucleoside triphosphate hydrolases"/>
    <property type="match status" value="1"/>
</dbReference>
<feature type="compositionally biased region" description="Acidic residues" evidence="14">
    <location>
        <begin position="650"/>
        <end position="662"/>
    </location>
</feature>
<dbReference type="AlphaFoldDB" id="A0A8S3Z3E2"/>
<reference evidence="16" key="1">
    <citation type="submission" date="2021-04" db="EMBL/GenBank/DDBJ databases">
        <authorList>
            <consortium name="Molecular Ecology Group"/>
        </authorList>
    </citation>
    <scope>NUCLEOTIDE SEQUENCE</scope>
</reference>
<keyword evidence="7" id="KW-0969">Cilium</keyword>
<feature type="coiled-coil region" evidence="13">
    <location>
        <begin position="363"/>
        <end position="426"/>
    </location>
</feature>
<evidence type="ECO:0000313" key="16">
    <source>
        <dbReference type="EMBL" id="CAG5123649.1"/>
    </source>
</evidence>
<dbReference type="GO" id="GO:0005874">
    <property type="term" value="C:microtubule"/>
    <property type="evidence" value="ECO:0007669"/>
    <property type="project" value="UniProtKB-KW"/>
</dbReference>
<dbReference type="CDD" id="cd01372">
    <property type="entry name" value="KISc_KIF4"/>
    <property type="match status" value="1"/>
</dbReference>
<feature type="domain" description="Kinesin motor" evidence="15">
    <location>
        <begin position="5"/>
        <end position="355"/>
    </location>
</feature>
<evidence type="ECO:0000256" key="11">
    <source>
        <dbReference type="PROSITE-ProRule" id="PRU00283"/>
    </source>
</evidence>
<comment type="subcellular location">
    <subcellularLocation>
        <location evidence="1">Cell projection</location>
        <location evidence="1">Cilium</location>
    </subcellularLocation>
    <subcellularLocation>
        <location evidence="2">Cytoplasm</location>
        <location evidence="2">Cytoskeleton</location>
    </subcellularLocation>
</comment>
<keyword evidence="4 11" id="KW-0547">Nucleotide-binding</keyword>
<evidence type="ECO:0000256" key="7">
    <source>
        <dbReference type="ARBA" id="ARBA00023069"/>
    </source>
</evidence>
<dbReference type="PANTHER" id="PTHR47969:SF25">
    <property type="entry name" value="KINESIN MOTOR DOMAIN-CONTAINING PROTEIN"/>
    <property type="match status" value="1"/>
</dbReference>
<evidence type="ECO:0000256" key="12">
    <source>
        <dbReference type="RuleBase" id="RU000394"/>
    </source>
</evidence>